<sequence length="209" mass="22896">MFACEEEPEEWRRGTEHVLVSEREPKQGLSSLKWEQVPSQVLCRGSTKHLGVVGWEENNVRVCRRGRRGAVGPLCLEADPTVRMFSTAGVRPVVRGVWDMWCSVCMYKGVCQVGTGPWRARASKQGGPQETSGKRVDGRATAFVVWQQGVGNTALCPGAGRCRLLASAPAFLVCVGAAVHIPSESLRAVHPPWRPAQLGVVYREDMLST</sequence>
<reference evidence="1" key="1">
    <citation type="submission" date="2020-12" db="EMBL/GenBank/DDBJ databases">
        <authorList>
            <person name="Iha C."/>
        </authorList>
    </citation>
    <scope>NUCLEOTIDE SEQUENCE</scope>
</reference>
<evidence type="ECO:0000313" key="2">
    <source>
        <dbReference type="Proteomes" id="UP000708148"/>
    </source>
</evidence>
<protein>
    <submittedName>
        <fullName evidence="1">Uncharacterized protein</fullName>
    </submittedName>
</protein>
<organism evidence="1 2">
    <name type="scientific">Ostreobium quekettii</name>
    <dbReference type="NCBI Taxonomy" id="121088"/>
    <lineage>
        <taxon>Eukaryota</taxon>
        <taxon>Viridiplantae</taxon>
        <taxon>Chlorophyta</taxon>
        <taxon>core chlorophytes</taxon>
        <taxon>Ulvophyceae</taxon>
        <taxon>TCBD clade</taxon>
        <taxon>Bryopsidales</taxon>
        <taxon>Ostreobineae</taxon>
        <taxon>Ostreobiaceae</taxon>
        <taxon>Ostreobium</taxon>
    </lineage>
</organism>
<keyword evidence="2" id="KW-1185">Reference proteome</keyword>
<dbReference type="EMBL" id="CAJHUC010000767">
    <property type="protein sequence ID" value="CAD7698133.1"/>
    <property type="molecule type" value="Genomic_DNA"/>
</dbReference>
<dbReference type="Proteomes" id="UP000708148">
    <property type="component" value="Unassembled WGS sequence"/>
</dbReference>
<accession>A0A8S1IVI0</accession>
<name>A0A8S1IVI0_9CHLO</name>
<gene>
    <name evidence="1" type="ORF">OSTQU699_LOCUS3494</name>
</gene>
<comment type="caution">
    <text evidence="1">The sequence shown here is derived from an EMBL/GenBank/DDBJ whole genome shotgun (WGS) entry which is preliminary data.</text>
</comment>
<evidence type="ECO:0000313" key="1">
    <source>
        <dbReference type="EMBL" id="CAD7698133.1"/>
    </source>
</evidence>
<dbReference type="AlphaFoldDB" id="A0A8S1IVI0"/>
<proteinExistence type="predicted"/>